<organism evidence="2 3">
    <name type="scientific">Prorocentrum cordatum</name>
    <dbReference type="NCBI Taxonomy" id="2364126"/>
    <lineage>
        <taxon>Eukaryota</taxon>
        <taxon>Sar</taxon>
        <taxon>Alveolata</taxon>
        <taxon>Dinophyceae</taxon>
        <taxon>Prorocentrales</taxon>
        <taxon>Prorocentraceae</taxon>
        <taxon>Prorocentrum</taxon>
    </lineage>
</organism>
<feature type="compositionally biased region" description="Basic and acidic residues" evidence="1">
    <location>
        <begin position="1"/>
        <end position="25"/>
    </location>
</feature>
<evidence type="ECO:0008006" key="4">
    <source>
        <dbReference type="Google" id="ProtNLM"/>
    </source>
</evidence>
<comment type="caution">
    <text evidence="2">The sequence shown here is derived from an EMBL/GenBank/DDBJ whole genome shotgun (WGS) entry which is preliminary data.</text>
</comment>
<gene>
    <name evidence="2" type="ORF">PCOR1329_LOCUS1564</name>
</gene>
<name>A0ABN9PBP7_9DINO</name>
<dbReference type="EMBL" id="CAUYUJ010000381">
    <property type="protein sequence ID" value="CAK0790235.1"/>
    <property type="molecule type" value="Genomic_DNA"/>
</dbReference>
<sequence length="143" mass="15753">MQMVQDKEAESIVKSQMTERVERSAHVPQVRADAPPTQHVETRFLMPKAQKVEVPNLARVEEPDHESLVVTQAAEEIVEVAQGKLDGIAAKRGEAQVDVPSLLEQMGRAAAEVYEAKFDRALKCTLGWKVNCPFAGKAAFEGK</sequence>
<reference evidence="2" key="1">
    <citation type="submission" date="2023-10" db="EMBL/GenBank/DDBJ databases">
        <authorList>
            <person name="Chen Y."/>
            <person name="Shah S."/>
            <person name="Dougan E. K."/>
            <person name="Thang M."/>
            <person name="Chan C."/>
        </authorList>
    </citation>
    <scope>NUCLEOTIDE SEQUENCE [LARGE SCALE GENOMIC DNA]</scope>
</reference>
<accession>A0ABN9PBP7</accession>
<proteinExistence type="predicted"/>
<feature type="region of interest" description="Disordered" evidence="1">
    <location>
        <begin position="1"/>
        <end position="38"/>
    </location>
</feature>
<protein>
    <recommendedName>
        <fullName evidence="4">Dynein light chain</fullName>
    </recommendedName>
</protein>
<evidence type="ECO:0000313" key="2">
    <source>
        <dbReference type="EMBL" id="CAK0790235.1"/>
    </source>
</evidence>
<dbReference type="Proteomes" id="UP001189429">
    <property type="component" value="Unassembled WGS sequence"/>
</dbReference>
<evidence type="ECO:0000313" key="3">
    <source>
        <dbReference type="Proteomes" id="UP001189429"/>
    </source>
</evidence>
<keyword evidence="3" id="KW-1185">Reference proteome</keyword>
<evidence type="ECO:0000256" key="1">
    <source>
        <dbReference type="SAM" id="MobiDB-lite"/>
    </source>
</evidence>